<evidence type="ECO:0000313" key="2">
    <source>
        <dbReference type="EMBL" id="KAK3792215.1"/>
    </source>
</evidence>
<accession>A0AAE1AQJ8</accession>
<feature type="region of interest" description="Disordered" evidence="1">
    <location>
        <begin position="143"/>
        <end position="166"/>
    </location>
</feature>
<sequence length="236" mass="26943">MHCRWFRARVGGEQEARQHLASDSRIVISTAMKFDDILEKHIGEFGAYQKTIYFLVSLPAVTEVIKILLPVFILATPKHRCSLPGLTNDTYAVQSEWHERLVNASIPWEQTEDSWEMSSCLMYQYENSTRLSPVRMGTGVENRRITDSDSNSDSQNKRSNGPITNTNLKVLDFHKSQYTLRCGPQRNGSGGHNDEIWETFPQYNHADVCFSKPTAQINPPFVHALCSLEHLAKQWS</sequence>
<gene>
    <name evidence="2" type="ORF">RRG08_035972</name>
</gene>
<dbReference type="EMBL" id="JAWDGP010001383">
    <property type="protein sequence ID" value="KAK3792215.1"/>
    <property type="molecule type" value="Genomic_DNA"/>
</dbReference>
<organism evidence="2 3">
    <name type="scientific">Elysia crispata</name>
    <name type="common">lettuce slug</name>
    <dbReference type="NCBI Taxonomy" id="231223"/>
    <lineage>
        <taxon>Eukaryota</taxon>
        <taxon>Metazoa</taxon>
        <taxon>Spiralia</taxon>
        <taxon>Lophotrochozoa</taxon>
        <taxon>Mollusca</taxon>
        <taxon>Gastropoda</taxon>
        <taxon>Heterobranchia</taxon>
        <taxon>Euthyneura</taxon>
        <taxon>Panpulmonata</taxon>
        <taxon>Sacoglossa</taxon>
        <taxon>Placobranchoidea</taxon>
        <taxon>Plakobranchidae</taxon>
        <taxon>Elysia</taxon>
    </lineage>
</organism>
<evidence type="ECO:0000313" key="3">
    <source>
        <dbReference type="Proteomes" id="UP001283361"/>
    </source>
</evidence>
<dbReference type="AlphaFoldDB" id="A0AAE1AQJ8"/>
<comment type="caution">
    <text evidence="2">The sequence shown here is derived from an EMBL/GenBank/DDBJ whole genome shotgun (WGS) entry which is preliminary data.</text>
</comment>
<evidence type="ECO:0000256" key="1">
    <source>
        <dbReference type="SAM" id="MobiDB-lite"/>
    </source>
</evidence>
<keyword evidence="3" id="KW-1185">Reference proteome</keyword>
<proteinExistence type="predicted"/>
<protein>
    <submittedName>
        <fullName evidence="2">Uncharacterized protein</fullName>
    </submittedName>
</protein>
<dbReference type="Proteomes" id="UP001283361">
    <property type="component" value="Unassembled WGS sequence"/>
</dbReference>
<feature type="compositionally biased region" description="Polar residues" evidence="1">
    <location>
        <begin position="148"/>
        <end position="166"/>
    </location>
</feature>
<name>A0AAE1AQJ8_9GAST</name>
<reference evidence="2" key="1">
    <citation type="journal article" date="2023" name="G3 (Bethesda)">
        <title>A reference genome for the long-term kleptoplast-retaining sea slug Elysia crispata morphotype clarki.</title>
        <authorList>
            <person name="Eastman K.E."/>
            <person name="Pendleton A.L."/>
            <person name="Shaikh M.A."/>
            <person name="Suttiyut T."/>
            <person name="Ogas R."/>
            <person name="Tomko P."/>
            <person name="Gavelis G."/>
            <person name="Widhalm J.R."/>
            <person name="Wisecaver J.H."/>
        </authorList>
    </citation>
    <scope>NUCLEOTIDE SEQUENCE</scope>
    <source>
        <strain evidence="2">ECLA1</strain>
    </source>
</reference>